<evidence type="ECO:0000313" key="3">
    <source>
        <dbReference type="Proteomes" id="UP000244441"/>
    </source>
</evidence>
<reference evidence="2 3" key="1">
    <citation type="submission" date="2018-01" db="EMBL/GenBank/DDBJ databases">
        <title>Genome sequence of a Cantenovulum-like bacteria.</title>
        <authorList>
            <person name="Tan W.R."/>
            <person name="Lau N.-S."/>
            <person name="Go F."/>
            <person name="Amirul A.-A.A."/>
        </authorList>
    </citation>
    <scope>NUCLEOTIDE SEQUENCE [LARGE SCALE GENOMIC DNA]</scope>
    <source>
        <strain evidence="2 3">CCB-QB4</strain>
    </source>
</reference>
<name>A0A2S0VM67_9ALTE</name>
<dbReference type="KEGG" id="cate:C2869_01930"/>
<protein>
    <submittedName>
        <fullName evidence="2">Uncharacterized protein</fullName>
    </submittedName>
</protein>
<evidence type="ECO:0000256" key="1">
    <source>
        <dbReference type="SAM" id="Phobius"/>
    </source>
</evidence>
<evidence type="ECO:0000313" key="2">
    <source>
        <dbReference type="EMBL" id="AWB65279.1"/>
    </source>
</evidence>
<keyword evidence="1" id="KW-0472">Membrane</keyword>
<dbReference type="Proteomes" id="UP000244441">
    <property type="component" value="Chromosome"/>
</dbReference>
<feature type="transmembrane region" description="Helical" evidence="1">
    <location>
        <begin position="57"/>
        <end position="75"/>
    </location>
</feature>
<dbReference type="EMBL" id="CP026604">
    <property type="protein sequence ID" value="AWB65279.1"/>
    <property type="molecule type" value="Genomic_DNA"/>
</dbReference>
<keyword evidence="1" id="KW-1133">Transmembrane helix</keyword>
<accession>A0A2S0VM67</accession>
<organism evidence="2 3">
    <name type="scientific">Saccharobesus litoralis</name>
    <dbReference type="NCBI Taxonomy" id="2172099"/>
    <lineage>
        <taxon>Bacteria</taxon>
        <taxon>Pseudomonadati</taxon>
        <taxon>Pseudomonadota</taxon>
        <taxon>Gammaproteobacteria</taxon>
        <taxon>Alteromonadales</taxon>
        <taxon>Alteromonadaceae</taxon>
        <taxon>Saccharobesus</taxon>
    </lineage>
</organism>
<proteinExistence type="predicted"/>
<gene>
    <name evidence="2" type="ORF">C2869_01930</name>
</gene>
<dbReference type="AlphaFoldDB" id="A0A2S0VM67"/>
<keyword evidence="1" id="KW-0812">Transmembrane</keyword>
<keyword evidence="3" id="KW-1185">Reference proteome</keyword>
<sequence>MKCFCCDGRFENKEMVHLDTKNYCRPCAIGLFGDLAKKAPPIPDETNLKRFESHTKVFFALISGFWFFIFLYDLVTGVSAKIRTKYSSGKGKNESR</sequence>